<dbReference type="EMBL" id="WQMT02000004">
    <property type="protein sequence ID" value="KAG9223732.1"/>
    <property type="molecule type" value="Genomic_DNA"/>
</dbReference>
<name>A0ACB7IZL9_PLECO</name>
<proteinExistence type="predicted"/>
<protein>
    <submittedName>
        <fullName evidence="1">Uncharacterized protein</fullName>
    </submittedName>
</protein>
<reference evidence="1 2" key="1">
    <citation type="journal article" date="2021" name="Appl. Environ. Microbiol.">
        <title>Genetic linkage and physical mapping for an oyster mushroom Pleurotus cornucopiae and QTL analysis for the trait cap color.</title>
        <authorList>
            <person name="Zhang Y."/>
            <person name="Gao W."/>
            <person name="Sonnenberg A."/>
            <person name="Chen Q."/>
            <person name="Zhang J."/>
            <person name="Huang C."/>
        </authorList>
    </citation>
    <scope>NUCLEOTIDE SEQUENCE [LARGE SCALE GENOMIC DNA]</scope>
    <source>
        <strain evidence="1">CCMSSC00406</strain>
    </source>
</reference>
<sequence length="405" mass="45673">MTTVDHSLSADEFVQLPMTFNKDNSEWHTQEHAACFPHSSPTSSSESQFEPLDGSLSQGLEPYDPYTYPTLDSVWGSCSNRGNNLHQHNNIRIDTAGLESYYQTAHSLPSSLSHSDAVYPTTPPASIFTLPPSYPNEHFNTTSVIPPLSSRSQTPPTPFSLGFSTHTYGQAVIPQPPTPPLASPQTPYGSSGPNSPHHSSSPFPPSQQSADDRERYSHREQIQFFKEAHTLPSAHDWGAMVPQQMYRPHTNSDRRRYVEDVKLEGPMYFYMEHGVCGISLSDALHSRVRKLRGRDETVFEGRGPSVSIRLEWPGYRQWSRQIPTKDFRSPPGPITRAKLAKNVAKCVKRFIEDRQNETLEDEADERWRVGSAPTSRIKFEDLVLVSIHHVSMGSWQPQLRVKRGH</sequence>
<dbReference type="Proteomes" id="UP000824881">
    <property type="component" value="Unassembled WGS sequence"/>
</dbReference>
<comment type="caution">
    <text evidence="1">The sequence shown here is derived from an EMBL/GenBank/DDBJ whole genome shotgun (WGS) entry which is preliminary data.</text>
</comment>
<organism evidence="1 2">
    <name type="scientific">Pleurotus cornucopiae</name>
    <name type="common">Cornucopia mushroom</name>
    <dbReference type="NCBI Taxonomy" id="5321"/>
    <lineage>
        <taxon>Eukaryota</taxon>
        <taxon>Fungi</taxon>
        <taxon>Dikarya</taxon>
        <taxon>Basidiomycota</taxon>
        <taxon>Agaricomycotina</taxon>
        <taxon>Agaricomycetes</taxon>
        <taxon>Agaricomycetidae</taxon>
        <taxon>Agaricales</taxon>
        <taxon>Pleurotineae</taxon>
        <taxon>Pleurotaceae</taxon>
        <taxon>Pleurotus</taxon>
    </lineage>
</organism>
<keyword evidence="2" id="KW-1185">Reference proteome</keyword>
<evidence type="ECO:0000313" key="2">
    <source>
        <dbReference type="Proteomes" id="UP000824881"/>
    </source>
</evidence>
<accession>A0ACB7IZL9</accession>
<gene>
    <name evidence="1" type="ORF">CCMSSC00406_0004927</name>
</gene>
<evidence type="ECO:0000313" key="1">
    <source>
        <dbReference type="EMBL" id="KAG9223732.1"/>
    </source>
</evidence>